<dbReference type="InterPro" id="IPR011610">
    <property type="entry name" value="SAM_mthyl_Trfase_ML2640-like"/>
</dbReference>
<evidence type="ECO:0000256" key="2">
    <source>
        <dbReference type="ARBA" id="ARBA00022603"/>
    </source>
</evidence>
<keyword evidence="2 4" id="KW-0489">Methyltransferase</keyword>
<name>A0A212LK72_9HYPH</name>
<organism evidence="5">
    <name type="scientific">uncultured Pleomorphomonas sp</name>
    <dbReference type="NCBI Taxonomy" id="442121"/>
    <lineage>
        <taxon>Bacteria</taxon>
        <taxon>Pseudomonadati</taxon>
        <taxon>Pseudomonadota</taxon>
        <taxon>Alphaproteobacteria</taxon>
        <taxon>Hyphomicrobiales</taxon>
        <taxon>Pleomorphomonadaceae</taxon>
        <taxon>Pleomorphomonas</taxon>
        <taxon>environmental samples</taxon>
    </lineage>
</organism>
<dbReference type="Pfam" id="PF04072">
    <property type="entry name" value="LCM"/>
    <property type="match status" value="1"/>
</dbReference>
<evidence type="ECO:0000256" key="1">
    <source>
        <dbReference type="ARBA" id="ARBA00008138"/>
    </source>
</evidence>
<sequence length="280" mass="30418">MRIGFPMQTALVTAAIRAVHQTHDDGRVFRDPFAEDILGPEAAPLMMSLPVVPGYHVLRFLMTARSRYAEDALAAAVDRGCRQVVILGAGLDTFGLRNPYRRLGLRVFEVDRPSAQADKRRRLLRLGPRLPDGLTLVPAEIGSDDLAAALAAAGWQADEPTFFQVLGVAVYLPPTTTFDLLRFIAGLPQSHVVLDYTVPPLSQSPEGRAVTEATMAETAAGGEPWLGFFEPAALATELTRLGLSDIEDLDLTALRRRYLHEGGPDDGDFGPHVLCARRPA</sequence>
<proteinExistence type="inferred from homology"/>
<keyword evidence="4" id="KW-0949">S-adenosyl-L-methionine</keyword>
<comment type="function">
    <text evidence="4">Exhibits S-adenosyl-L-methionine-dependent methyltransferase activity.</text>
</comment>
<dbReference type="EC" id="2.1.1.-" evidence="4"/>
<dbReference type="GO" id="GO:0032259">
    <property type="term" value="P:methylation"/>
    <property type="evidence" value="ECO:0007669"/>
    <property type="project" value="UniProtKB-KW"/>
</dbReference>
<evidence type="ECO:0000256" key="3">
    <source>
        <dbReference type="ARBA" id="ARBA00022679"/>
    </source>
</evidence>
<reference evidence="5" key="1">
    <citation type="submission" date="2016-08" db="EMBL/GenBank/DDBJ databases">
        <authorList>
            <person name="Seilhamer J.J."/>
        </authorList>
    </citation>
    <scope>NUCLEOTIDE SEQUENCE</scope>
    <source>
        <strain evidence="5">86</strain>
    </source>
</reference>
<protein>
    <recommendedName>
        <fullName evidence="4">S-adenosyl-L-methionine-dependent methyltransferase</fullName>
        <ecNumber evidence="4">2.1.1.-</ecNumber>
    </recommendedName>
</protein>
<dbReference type="PANTHER" id="PTHR43619:SF2">
    <property type="entry name" value="S-ADENOSYL-L-METHIONINE-DEPENDENT METHYLTRANSFERASES SUPERFAMILY PROTEIN"/>
    <property type="match status" value="1"/>
</dbReference>
<accession>A0A212LK72</accession>
<dbReference type="EMBL" id="FMJD01000010">
    <property type="protein sequence ID" value="SCM77910.1"/>
    <property type="molecule type" value="Genomic_DNA"/>
</dbReference>
<dbReference type="NCBIfam" id="TIGR00027">
    <property type="entry name" value="mthyl_TIGR00027"/>
    <property type="match status" value="1"/>
</dbReference>
<dbReference type="GO" id="GO:0008168">
    <property type="term" value="F:methyltransferase activity"/>
    <property type="evidence" value="ECO:0007669"/>
    <property type="project" value="UniProtKB-UniRule"/>
</dbReference>
<dbReference type="InterPro" id="IPR007213">
    <property type="entry name" value="Ppm1/Ppm2/Tcmp"/>
</dbReference>
<dbReference type="SUPFAM" id="SSF53335">
    <property type="entry name" value="S-adenosyl-L-methionine-dependent methyltransferases"/>
    <property type="match status" value="1"/>
</dbReference>
<evidence type="ECO:0000313" key="5">
    <source>
        <dbReference type="EMBL" id="SCM77910.1"/>
    </source>
</evidence>
<comment type="similarity">
    <text evidence="1 4">Belongs to the UPF0677 family.</text>
</comment>
<dbReference type="Gene3D" id="3.40.50.150">
    <property type="entry name" value="Vaccinia Virus protein VP39"/>
    <property type="match status" value="1"/>
</dbReference>
<evidence type="ECO:0000256" key="4">
    <source>
        <dbReference type="RuleBase" id="RU362030"/>
    </source>
</evidence>
<dbReference type="AlphaFoldDB" id="A0A212LK72"/>
<gene>
    <name evidence="5" type="ORF">KL86PLE_60225</name>
</gene>
<dbReference type="PANTHER" id="PTHR43619">
    <property type="entry name" value="S-ADENOSYL-L-METHIONINE-DEPENDENT METHYLTRANSFERASE YKTD-RELATED"/>
    <property type="match status" value="1"/>
</dbReference>
<keyword evidence="3" id="KW-0808">Transferase</keyword>
<dbReference type="InterPro" id="IPR029063">
    <property type="entry name" value="SAM-dependent_MTases_sf"/>
</dbReference>
<dbReference type="RefSeq" id="WP_288197695.1">
    <property type="nucleotide sequence ID" value="NZ_LT608334.1"/>
</dbReference>